<reference evidence="2" key="1">
    <citation type="submission" date="2015-12" db="EMBL/GenBank/DDBJ databases">
        <authorList>
            <person name="Shamseldin A."/>
            <person name="Moawad H."/>
            <person name="Abd El-Rahim W.M."/>
            <person name="Sadowsky M.J."/>
        </authorList>
    </citation>
    <scope>NUCLEOTIDE SEQUENCE [LARGE SCALE GENOMIC DNA]</scope>
    <source>
        <strain evidence="2">2538-88</strain>
    </source>
</reference>
<dbReference type="PROSITE" id="PS51257">
    <property type="entry name" value="PROKAR_LIPOPROTEIN"/>
    <property type="match status" value="1"/>
</dbReference>
<dbReference type="AlphaFoldDB" id="A0A151KZ80"/>
<comment type="caution">
    <text evidence="1">The sequence shown here is derived from an EMBL/GenBank/DDBJ whole genome shotgun (WGS) entry which is preliminary data.</text>
</comment>
<sequence>MKKVSLLAASVAIALTGCGGSDSGSGSNSNVAPGGVVITGFDGYFNQAVVFDDINNNGELDLDTDNVFGLTNPKGQITLTKETAIKGSLALKTLRPGDVDKKLAEKLAALSPENDTYSDFMNTYTTDMDHEGQPMANSVVFRAPISDAKANADMVISPLTDLVAIEMGKNAELSIEEASANVSTLLGATDEQPIDPFSDFVKDAKTNLASAKLHKTAQILTESKAQDPIKYTENATAIASTAKDKAKEIVSEDNISSDEVLNTTPVINPTTPEVAVTNYKLLVNAQAKAELANAFAVLDIQEGVAATHTITLPENLFVDRFDGVETSVAASAAEINGQGITLTLNNGVITLTTETALLTQDKFTVKVTADDRATANGAVLNKLSETFSFTVELSNTAPEVNSDVQASLQTHINTWKLAQGVEFKNELDTSDLFTDREGDELTITTNIETVVPGLTSTFDKVTSKLTISGRPISAHPAQSFTVMASDGHVATRMESHPASFDLPAVTQGEIKTSATVLAELKTEASAWELQVGQVFEQTLDISNLFEDSISGNVEYYAHYAAHDNTPAKNPIPGVKVSVDDSGLVTLAGTPTAETNGVILYVAKGINFSGGEENDVESEMVEILLPNVQPSDVAPEPATHPLEGKTWYRLEHGSGTPEEKLPYSRIWCDTLHFENGKVSGNYRTMSNLTQCGELAENSWSNGTYSVQGNQVIAKFGDDPDATLTITDADDIAPGAKILFWTSDEGTERYTLFSNKSDAEARIQIRSDDGPEQRFFNMPLPTEVDGVEALGMVSLSLLRNNNPDDEGAMDANLTLEFPDQNFTCKDAEEFYENFIITGPGLVTETTDYNTGIVHKSYGVYSGNEWGTSLECYDKTDDNGIDHAGIDFDLPELTIGGVYSFIGKVKAQQGEYIEAIKFNMTWTGTGDNE</sequence>
<evidence type="ECO:0008006" key="3">
    <source>
        <dbReference type="Google" id="ProtNLM"/>
    </source>
</evidence>
<accession>A0A151KZ80</accession>
<organism evidence="1 2">
    <name type="scientific">Vibrio cidicii</name>
    <dbReference type="NCBI Taxonomy" id="1763883"/>
    <lineage>
        <taxon>Bacteria</taxon>
        <taxon>Pseudomonadati</taxon>
        <taxon>Pseudomonadota</taxon>
        <taxon>Gammaproteobacteria</taxon>
        <taxon>Vibrionales</taxon>
        <taxon>Vibrionaceae</taxon>
        <taxon>Vibrio</taxon>
    </lineage>
</organism>
<dbReference type="Proteomes" id="UP000075346">
    <property type="component" value="Unassembled WGS sequence"/>
</dbReference>
<dbReference type="EMBL" id="LOBR01000025">
    <property type="protein sequence ID" value="KYN89160.1"/>
    <property type="molecule type" value="Genomic_DNA"/>
</dbReference>
<proteinExistence type="predicted"/>
<name>A0A151KZ80_9VIBR</name>
<evidence type="ECO:0000313" key="1">
    <source>
        <dbReference type="EMBL" id="KYN89160.1"/>
    </source>
</evidence>
<protein>
    <recommendedName>
        <fullName evidence="3">Acid phosphatase</fullName>
    </recommendedName>
</protein>
<gene>
    <name evidence="1" type="ORF">ATY37_03655</name>
</gene>
<dbReference type="RefSeq" id="WP_061896754.1">
    <property type="nucleotide sequence ID" value="NZ_LOBR01000025.1"/>
</dbReference>
<evidence type="ECO:0000313" key="2">
    <source>
        <dbReference type="Proteomes" id="UP000075346"/>
    </source>
</evidence>